<dbReference type="NCBIfam" id="TIGR01093">
    <property type="entry name" value="aroD"/>
    <property type="match status" value="1"/>
</dbReference>
<comment type="subunit">
    <text evidence="5">Homodimer.</text>
</comment>
<feature type="binding site" evidence="5">
    <location>
        <position position="84"/>
    </location>
    <ligand>
        <name>3-dehydroquinate</name>
        <dbReference type="ChEBI" id="CHEBI:32364"/>
    </ligand>
</feature>
<evidence type="ECO:0000256" key="5">
    <source>
        <dbReference type="HAMAP-Rule" id="MF_00214"/>
    </source>
</evidence>
<dbReference type="GO" id="GO:0046279">
    <property type="term" value="P:3,4-dihydroxybenzoate biosynthetic process"/>
    <property type="evidence" value="ECO:0007669"/>
    <property type="project" value="UniProtKB-ARBA"/>
</dbReference>
<gene>
    <name evidence="5 6" type="primary">aroD</name>
    <name evidence="6" type="ORF">H9705_05710</name>
</gene>
<dbReference type="PANTHER" id="PTHR43699:SF1">
    <property type="entry name" value="3-DEHYDROQUINATE DEHYDRATASE"/>
    <property type="match status" value="1"/>
</dbReference>
<keyword evidence="2 5" id="KW-0057">Aromatic amino acid biosynthesis</keyword>
<evidence type="ECO:0000313" key="7">
    <source>
        <dbReference type="Proteomes" id="UP000823849"/>
    </source>
</evidence>
<feature type="binding site" evidence="5">
    <location>
        <position position="237"/>
    </location>
    <ligand>
        <name>3-dehydroquinate</name>
        <dbReference type="ChEBI" id="CHEBI:32364"/>
    </ligand>
</feature>
<dbReference type="Pfam" id="PF01487">
    <property type="entry name" value="DHquinase_I"/>
    <property type="match status" value="1"/>
</dbReference>
<comment type="caution">
    <text evidence="5">Lacks conserved residue(s) required for the propagation of feature annotation.</text>
</comment>
<dbReference type="PANTHER" id="PTHR43699">
    <property type="entry name" value="3-DEHYDROQUINATE DEHYDRATASE"/>
    <property type="match status" value="1"/>
</dbReference>
<dbReference type="CDD" id="cd00502">
    <property type="entry name" value="DHQase_I"/>
    <property type="match status" value="1"/>
</dbReference>
<dbReference type="Gene3D" id="3.20.20.70">
    <property type="entry name" value="Aldolase class I"/>
    <property type="match status" value="1"/>
</dbReference>
<name>A0A9D2SLT9_9FIRM</name>
<proteinExistence type="inferred from homology"/>
<keyword evidence="5" id="KW-0028">Amino-acid biosynthesis</keyword>
<dbReference type="GO" id="GO:0008652">
    <property type="term" value="P:amino acid biosynthetic process"/>
    <property type="evidence" value="ECO:0007669"/>
    <property type="project" value="UniProtKB-KW"/>
</dbReference>
<dbReference type="EC" id="4.2.1.10" evidence="5"/>
<dbReference type="Proteomes" id="UP000823849">
    <property type="component" value="Unassembled WGS sequence"/>
</dbReference>
<evidence type="ECO:0000256" key="3">
    <source>
        <dbReference type="ARBA" id="ARBA00023239"/>
    </source>
</evidence>
<feature type="active site" description="Schiff-base intermediate with substrate" evidence="5">
    <location>
        <position position="172"/>
    </location>
</feature>
<evidence type="ECO:0000256" key="4">
    <source>
        <dbReference type="ARBA" id="ARBA00023270"/>
    </source>
</evidence>
<keyword evidence="4 5" id="KW-0704">Schiff base</keyword>
<sequence>MRKKTVRIKNLTIGEGMPAICVPVMGNREEEILEHARRAAEARPDLLEWRVDSFAQALDPSAVCDVLGKIRKAAGPLPVLFTFRSAQEGGQKPAAPEEYARICLAAAASGSADLIDVEAQMEHLDAAGLTEKLHEEGCVVIASRHFFHGTPSREDMGEVFQALEASGADILKLAVMPETRRDVLRLLDITQEMITASERPVVTMSMGALGAVTRLSGETFGSCITYASVGQPSAPGQFPIEEIRMIQTILHNRILSKRF</sequence>
<comment type="catalytic activity">
    <reaction evidence="1 5">
        <text>3-dehydroquinate = 3-dehydroshikimate + H2O</text>
        <dbReference type="Rhea" id="RHEA:21096"/>
        <dbReference type="ChEBI" id="CHEBI:15377"/>
        <dbReference type="ChEBI" id="CHEBI:16630"/>
        <dbReference type="ChEBI" id="CHEBI:32364"/>
        <dbReference type="EC" id="4.2.1.10"/>
    </reaction>
</comment>
<reference evidence="6" key="1">
    <citation type="journal article" date="2021" name="PeerJ">
        <title>Extensive microbial diversity within the chicken gut microbiome revealed by metagenomics and culture.</title>
        <authorList>
            <person name="Gilroy R."/>
            <person name="Ravi A."/>
            <person name="Getino M."/>
            <person name="Pursley I."/>
            <person name="Horton D.L."/>
            <person name="Alikhan N.F."/>
            <person name="Baker D."/>
            <person name="Gharbi K."/>
            <person name="Hall N."/>
            <person name="Watson M."/>
            <person name="Adriaenssens E.M."/>
            <person name="Foster-Nyarko E."/>
            <person name="Jarju S."/>
            <person name="Secka A."/>
            <person name="Antonio M."/>
            <person name="Oren A."/>
            <person name="Chaudhuri R.R."/>
            <person name="La Ragione R."/>
            <person name="Hildebrand F."/>
            <person name="Pallen M.J."/>
        </authorList>
    </citation>
    <scope>NUCLEOTIDE SEQUENCE</scope>
    <source>
        <strain evidence="6">CHK185-5351</strain>
    </source>
</reference>
<dbReference type="GO" id="GO:0003855">
    <property type="term" value="F:3-dehydroquinate dehydratase activity"/>
    <property type="evidence" value="ECO:0007669"/>
    <property type="project" value="UniProtKB-UniRule"/>
</dbReference>
<protein>
    <recommendedName>
        <fullName evidence="5">3-dehydroquinate dehydratase</fullName>
        <shortName evidence="5">3-dehydroquinase</shortName>
        <ecNumber evidence="5">4.2.1.10</ecNumber>
    </recommendedName>
    <alternativeName>
        <fullName evidence="5">Type I DHQase</fullName>
    </alternativeName>
    <alternativeName>
        <fullName evidence="5">Type I dehydroquinase</fullName>
        <shortName evidence="5">DHQ1</shortName>
    </alternativeName>
</protein>
<dbReference type="FunFam" id="3.20.20.70:FF:000047">
    <property type="entry name" value="3-dehydroquinate dehydratase"/>
    <property type="match status" value="1"/>
</dbReference>
<keyword evidence="3 5" id="KW-0456">Lyase</keyword>
<dbReference type="EMBL" id="DWWU01000022">
    <property type="protein sequence ID" value="HJC15311.1"/>
    <property type="molecule type" value="Genomic_DNA"/>
</dbReference>
<organism evidence="6 7">
    <name type="scientific">Candidatus Fusicatenibacter intestinigallinarum</name>
    <dbReference type="NCBI Taxonomy" id="2838598"/>
    <lineage>
        <taxon>Bacteria</taxon>
        <taxon>Bacillati</taxon>
        <taxon>Bacillota</taxon>
        <taxon>Clostridia</taxon>
        <taxon>Lachnospirales</taxon>
        <taxon>Lachnospiraceae</taxon>
        <taxon>Fusicatenibacter</taxon>
    </lineage>
</organism>
<accession>A0A9D2SLT9</accession>
<evidence type="ECO:0000256" key="2">
    <source>
        <dbReference type="ARBA" id="ARBA00023141"/>
    </source>
</evidence>
<dbReference type="AlphaFoldDB" id="A0A9D2SLT9"/>
<dbReference type="GO" id="GO:0009073">
    <property type="term" value="P:aromatic amino acid family biosynthetic process"/>
    <property type="evidence" value="ECO:0007669"/>
    <property type="project" value="UniProtKB-KW"/>
</dbReference>
<feature type="binding site" evidence="5">
    <location>
        <position position="233"/>
    </location>
    <ligand>
        <name>3-dehydroquinate</name>
        <dbReference type="ChEBI" id="CHEBI:32364"/>
    </ligand>
</feature>
<comment type="pathway">
    <text evidence="5">Metabolic intermediate biosynthesis; chorismate biosynthesis; chorismate from D-erythrose 4-phosphate and phosphoenolpyruvate: step 3/7.</text>
</comment>
<dbReference type="InterPro" id="IPR050146">
    <property type="entry name" value="Type-I_3-dehydroquinase"/>
</dbReference>
<comment type="caution">
    <text evidence="6">The sequence shown here is derived from an EMBL/GenBank/DDBJ whole genome shotgun (WGS) entry which is preliminary data.</text>
</comment>
<dbReference type="HAMAP" id="MF_00214">
    <property type="entry name" value="AroD"/>
    <property type="match status" value="1"/>
</dbReference>
<feature type="binding site" evidence="5">
    <location>
        <position position="214"/>
    </location>
    <ligand>
        <name>3-dehydroquinate</name>
        <dbReference type="ChEBI" id="CHEBI:32364"/>
    </ligand>
</feature>
<comment type="similarity">
    <text evidence="5">Belongs to the type-I 3-dehydroquinase family.</text>
</comment>
<dbReference type="SUPFAM" id="SSF51569">
    <property type="entry name" value="Aldolase"/>
    <property type="match status" value="1"/>
</dbReference>
<reference evidence="6" key="2">
    <citation type="submission" date="2021-04" db="EMBL/GenBank/DDBJ databases">
        <authorList>
            <person name="Gilroy R."/>
        </authorList>
    </citation>
    <scope>NUCLEOTIDE SEQUENCE</scope>
    <source>
        <strain evidence="6">CHK185-5351</strain>
    </source>
</reference>
<comment type="function">
    <text evidence="5">Involved in the third step of the chorismate pathway, which leads to the biosynthesis of aromatic amino acids. Catalyzes the cis-dehydration of 3-dehydroquinate (DHQ) and introduces the first double bond of the aromatic ring to yield 3-dehydroshikimate.</text>
</comment>
<dbReference type="InterPro" id="IPR001381">
    <property type="entry name" value="DHquinase_I"/>
</dbReference>
<evidence type="ECO:0000313" key="6">
    <source>
        <dbReference type="EMBL" id="HJC15311.1"/>
    </source>
</evidence>
<dbReference type="InterPro" id="IPR013785">
    <property type="entry name" value="Aldolase_TIM"/>
</dbReference>
<evidence type="ECO:0000256" key="1">
    <source>
        <dbReference type="ARBA" id="ARBA00001864"/>
    </source>
</evidence>
<feature type="binding site" evidence="5">
    <location>
        <begin position="48"/>
        <end position="50"/>
    </location>
    <ligand>
        <name>3-dehydroquinate</name>
        <dbReference type="ChEBI" id="CHEBI:32364"/>
    </ligand>
</feature>
<feature type="active site" description="Proton donor/acceptor" evidence="5">
    <location>
        <position position="145"/>
    </location>
</feature>
<dbReference type="GO" id="GO:0009423">
    <property type="term" value="P:chorismate biosynthetic process"/>
    <property type="evidence" value="ECO:0007669"/>
    <property type="project" value="UniProtKB-UniRule"/>
</dbReference>